<organism evidence="4 5">
    <name type="scientific">Phaeoacremonium minimum (strain UCR-PA7)</name>
    <name type="common">Esca disease fungus</name>
    <name type="synonym">Togninia minima</name>
    <dbReference type="NCBI Taxonomy" id="1286976"/>
    <lineage>
        <taxon>Eukaryota</taxon>
        <taxon>Fungi</taxon>
        <taxon>Dikarya</taxon>
        <taxon>Ascomycota</taxon>
        <taxon>Pezizomycotina</taxon>
        <taxon>Sordariomycetes</taxon>
        <taxon>Sordariomycetidae</taxon>
        <taxon>Togniniales</taxon>
        <taxon>Togniniaceae</taxon>
        <taxon>Phaeoacremonium</taxon>
    </lineage>
</organism>
<feature type="compositionally biased region" description="Pro residues" evidence="1">
    <location>
        <begin position="433"/>
        <end position="451"/>
    </location>
</feature>
<dbReference type="PANTHER" id="PTHR43662:SF7">
    <property type="entry name" value="DUF1996 DOMAIN-CONTAINING PROTEIN"/>
    <property type="match status" value="1"/>
</dbReference>
<dbReference type="InterPro" id="IPR018535">
    <property type="entry name" value="DUF1996"/>
</dbReference>
<evidence type="ECO:0000259" key="3">
    <source>
        <dbReference type="Pfam" id="PF09362"/>
    </source>
</evidence>
<evidence type="ECO:0000256" key="2">
    <source>
        <dbReference type="SAM" id="SignalP"/>
    </source>
</evidence>
<protein>
    <submittedName>
        <fullName evidence="4">Putative wsc domain-containing protein</fullName>
    </submittedName>
</protein>
<feature type="signal peptide" evidence="2">
    <location>
        <begin position="1"/>
        <end position="21"/>
    </location>
</feature>
<gene>
    <name evidence="4" type="ORF">UCRPA7_7813</name>
</gene>
<keyword evidence="2" id="KW-0732">Signal</keyword>
<dbReference type="PANTHER" id="PTHR43662">
    <property type="match status" value="1"/>
</dbReference>
<dbReference type="AlphaFoldDB" id="R8BBJ5"/>
<sequence>MNSKQTLTILITALLGVEVSAFWRMECRGRSGLARIDPLVDKSLPAQHLHAIHGSSGFNEAVTYEELVGADCTSCGVTQDKSAYWVPPLFFHDNATGEYSIVNQVGGILAYYFLNKDPAGDSITGFPKDFRMIAGTSSRRNYTAGDGNYATPDPEKSLWASLGQTDQGTLSQRALGFNCLDYSKTPEGSLYRHFLPDKGYLDANCPDGIRTELMFPSCWNGKDTDSSDHKSHVAYPDLVIQGNCPSGFPTRLPGLFYEVIWDTYAFKDQAGYFTFANGDPLGFGYHGDFIMGWDEAFLQEAVDTCTNESGRIEDCPIFTIQDENTQRQCSIAVPGNLKLEVSFTSLTSLPGNVPDNWGPAPATVMNPTTPATVVVPTLTYAAGETAAVNGSYIPGQIFFASTQTSGPAAVGVSSPTDDVVHVEAVPAADATPTPAPTTPAPSPPETTPAPAPADTDTRIPISTGYVTDGNMVTEILYYQDEVYVTEYEDITTTVTVSAAVKKRRDSRGHLHRHRHLHGRPW</sequence>
<dbReference type="Proteomes" id="UP000014074">
    <property type="component" value="Unassembled WGS sequence"/>
</dbReference>
<dbReference type="HOGENOM" id="CLU_014722_1_1_1"/>
<evidence type="ECO:0000313" key="4">
    <source>
        <dbReference type="EMBL" id="EON96671.1"/>
    </source>
</evidence>
<evidence type="ECO:0000256" key="1">
    <source>
        <dbReference type="SAM" id="MobiDB-lite"/>
    </source>
</evidence>
<dbReference type="KEGG" id="tmn:UCRPA7_7813"/>
<feature type="chain" id="PRO_5004462641" evidence="2">
    <location>
        <begin position="22"/>
        <end position="521"/>
    </location>
</feature>
<dbReference type="Pfam" id="PF09362">
    <property type="entry name" value="DUF1996"/>
    <property type="match status" value="1"/>
</dbReference>
<reference evidence="5" key="1">
    <citation type="journal article" date="2013" name="Genome Announc.">
        <title>Draft genome sequence of the ascomycete Phaeoacremonium aleophilum strain UCR-PA7, a causal agent of the esca disease complex in grapevines.</title>
        <authorList>
            <person name="Blanco-Ulate B."/>
            <person name="Rolshausen P."/>
            <person name="Cantu D."/>
        </authorList>
    </citation>
    <scope>NUCLEOTIDE SEQUENCE [LARGE SCALE GENOMIC DNA]</scope>
    <source>
        <strain evidence="5">UCR-PA7</strain>
    </source>
</reference>
<keyword evidence="5" id="KW-1185">Reference proteome</keyword>
<feature type="region of interest" description="Disordered" evidence="1">
    <location>
        <begin position="426"/>
        <end position="459"/>
    </location>
</feature>
<name>R8BBJ5_PHAM7</name>
<dbReference type="RefSeq" id="XP_007918526.1">
    <property type="nucleotide sequence ID" value="XM_007920335.1"/>
</dbReference>
<accession>R8BBJ5</accession>
<proteinExistence type="predicted"/>
<evidence type="ECO:0000313" key="5">
    <source>
        <dbReference type="Proteomes" id="UP000014074"/>
    </source>
</evidence>
<dbReference type="eggNOG" id="ENOG502QW32">
    <property type="taxonomic scope" value="Eukaryota"/>
</dbReference>
<dbReference type="EMBL" id="KB933326">
    <property type="protein sequence ID" value="EON96671.1"/>
    <property type="molecule type" value="Genomic_DNA"/>
</dbReference>
<feature type="domain" description="DUF1996" evidence="3">
    <location>
        <begin position="37"/>
        <end position="293"/>
    </location>
</feature>
<dbReference type="GeneID" id="19328605"/>
<dbReference type="OrthoDB" id="74764at2759"/>